<keyword evidence="1" id="KW-1133">Transmembrane helix</keyword>
<name>A0A9D6QJD3_UNCEI</name>
<feature type="transmembrane region" description="Helical" evidence="1">
    <location>
        <begin position="134"/>
        <end position="156"/>
    </location>
</feature>
<gene>
    <name evidence="2" type="ORF">HY076_02160</name>
</gene>
<feature type="transmembrane region" description="Helical" evidence="1">
    <location>
        <begin position="12"/>
        <end position="32"/>
    </location>
</feature>
<proteinExistence type="predicted"/>
<keyword evidence="1" id="KW-0812">Transmembrane</keyword>
<reference evidence="2" key="1">
    <citation type="submission" date="2020-07" db="EMBL/GenBank/DDBJ databases">
        <title>Huge and variable diversity of episymbiotic CPR bacteria and DPANN archaea in groundwater ecosystems.</title>
        <authorList>
            <person name="He C.Y."/>
            <person name="Keren R."/>
            <person name="Whittaker M."/>
            <person name="Farag I.F."/>
            <person name="Doudna J."/>
            <person name="Cate J.H.D."/>
            <person name="Banfield J.F."/>
        </authorList>
    </citation>
    <scope>NUCLEOTIDE SEQUENCE</scope>
    <source>
        <strain evidence="2">NC_groundwater_928_Pr1_S-0.2um_72_17</strain>
    </source>
</reference>
<dbReference type="Proteomes" id="UP000807850">
    <property type="component" value="Unassembled WGS sequence"/>
</dbReference>
<evidence type="ECO:0000313" key="2">
    <source>
        <dbReference type="EMBL" id="MBI3539061.1"/>
    </source>
</evidence>
<feature type="transmembrane region" description="Helical" evidence="1">
    <location>
        <begin position="84"/>
        <end position="100"/>
    </location>
</feature>
<comment type="caution">
    <text evidence="2">The sequence shown here is derived from an EMBL/GenBank/DDBJ whole genome shotgun (WGS) entry which is preliminary data.</text>
</comment>
<organism evidence="2 3">
    <name type="scientific">Eiseniibacteriota bacterium</name>
    <dbReference type="NCBI Taxonomy" id="2212470"/>
    <lineage>
        <taxon>Bacteria</taxon>
        <taxon>Candidatus Eiseniibacteriota</taxon>
    </lineage>
</organism>
<protein>
    <submittedName>
        <fullName evidence="2">Uncharacterized protein</fullName>
    </submittedName>
</protein>
<accession>A0A9D6QJD3</accession>
<sequence length="175" mass="17875">MAVAVPLLRELGASPLITAGWSLLWLLVAWGAGVPEGVARRPIASTRGVVESGTVGLLLGVLLLALLIAAVARQGLSPEDARRASYGALLLVIGIVQLMLRRHARRAGVAFASLGLGLQVLDGAARGAQVPGTLIPAGAVLLVTAIAAALATRVAAIRERIAGTAWVSDAHDLHD</sequence>
<dbReference type="AlphaFoldDB" id="A0A9D6QJD3"/>
<dbReference type="EMBL" id="JACQAY010000063">
    <property type="protein sequence ID" value="MBI3539061.1"/>
    <property type="molecule type" value="Genomic_DNA"/>
</dbReference>
<keyword evidence="1" id="KW-0472">Membrane</keyword>
<feature type="transmembrane region" description="Helical" evidence="1">
    <location>
        <begin position="53"/>
        <end position="72"/>
    </location>
</feature>
<evidence type="ECO:0000256" key="1">
    <source>
        <dbReference type="SAM" id="Phobius"/>
    </source>
</evidence>
<evidence type="ECO:0000313" key="3">
    <source>
        <dbReference type="Proteomes" id="UP000807850"/>
    </source>
</evidence>